<dbReference type="InParanoid" id="A0A067MYF2"/>
<keyword evidence="2" id="KW-0472">Membrane</keyword>
<gene>
    <name evidence="3" type="ORF">BOTBODRAFT_219100</name>
</gene>
<dbReference type="EMBL" id="KL198025">
    <property type="protein sequence ID" value="KDQ16897.1"/>
    <property type="molecule type" value="Genomic_DNA"/>
</dbReference>
<feature type="compositionally biased region" description="Acidic residues" evidence="1">
    <location>
        <begin position="282"/>
        <end position="291"/>
    </location>
</feature>
<dbReference type="Proteomes" id="UP000027195">
    <property type="component" value="Unassembled WGS sequence"/>
</dbReference>
<keyword evidence="2" id="KW-0812">Transmembrane</keyword>
<evidence type="ECO:0000313" key="3">
    <source>
        <dbReference type="EMBL" id="KDQ16897.1"/>
    </source>
</evidence>
<evidence type="ECO:0000256" key="2">
    <source>
        <dbReference type="SAM" id="Phobius"/>
    </source>
</evidence>
<feature type="compositionally biased region" description="Low complexity" evidence="1">
    <location>
        <begin position="292"/>
        <end position="302"/>
    </location>
</feature>
<accession>A0A067MYF2</accession>
<keyword evidence="4" id="KW-1185">Reference proteome</keyword>
<proteinExistence type="predicted"/>
<dbReference type="HOGENOM" id="CLU_278969_0_0_1"/>
<name>A0A067MYF2_BOTB1</name>
<dbReference type="OrthoDB" id="3210731at2759"/>
<feature type="compositionally biased region" description="Low complexity" evidence="1">
    <location>
        <begin position="239"/>
        <end position="251"/>
    </location>
</feature>
<evidence type="ECO:0000313" key="4">
    <source>
        <dbReference type="Proteomes" id="UP000027195"/>
    </source>
</evidence>
<dbReference type="STRING" id="930990.A0A067MYF2"/>
<keyword evidence="2" id="KW-1133">Transmembrane helix</keyword>
<reference evidence="4" key="1">
    <citation type="journal article" date="2014" name="Proc. Natl. Acad. Sci. U.S.A.">
        <title>Extensive sampling of basidiomycete genomes demonstrates inadequacy of the white-rot/brown-rot paradigm for wood decay fungi.</title>
        <authorList>
            <person name="Riley R."/>
            <person name="Salamov A.A."/>
            <person name="Brown D.W."/>
            <person name="Nagy L.G."/>
            <person name="Floudas D."/>
            <person name="Held B.W."/>
            <person name="Levasseur A."/>
            <person name="Lombard V."/>
            <person name="Morin E."/>
            <person name="Otillar R."/>
            <person name="Lindquist E.A."/>
            <person name="Sun H."/>
            <person name="LaButti K.M."/>
            <person name="Schmutz J."/>
            <person name="Jabbour D."/>
            <person name="Luo H."/>
            <person name="Baker S.E."/>
            <person name="Pisabarro A.G."/>
            <person name="Walton J.D."/>
            <person name="Blanchette R.A."/>
            <person name="Henrissat B."/>
            <person name="Martin F."/>
            <person name="Cullen D."/>
            <person name="Hibbett D.S."/>
            <person name="Grigoriev I.V."/>
        </authorList>
    </citation>
    <scope>NUCLEOTIDE SEQUENCE [LARGE SCALE GENOMIC DNA]</scope>
    <source>
        <strain evidence="4">FD-172 SS1</strain>
    </source>
</reference>
<organism evidence="3 4">
    <name type="scientific">Botryobasidium botryosum (strain FD-172 SS1)</name>
    <dbReference type="NCBI Taxonomy" id="930990"/>
    <lineage>
        <taxon>Eukaryota</taxon>
        <taxon>Fungi</taxon>
        <taxon>Dikarya</taxon>
        <taxon>Basidiomycota</taxon>
        <taxon>Agaricomycotina</taxon>
        <taxon>Agaricomycetes</taxon>
        <taxon>Cantharellales</taxon>
        <taxon>Botryobasidiaceae</taxon>
        <taxon>Botryobasidium</taxon>
    </lineage>
</organism>
<evidence type="ECO:0000256" key="1">
    <source>
        <dbReference type="SAM" id="MobiDB-lite"/>
    </source>
</evidence>
<sequence>MAPSASSSRAFSPTHNGTYSSNYTLSASAHGASSRPIASKLVIQGTANQNGARLKLFLKIGIPEMPPGHIYQLLPEGHNRLISHAIHPLCASQNSAPYAFPPSTSPMLHNACRALELPDATAELYTDVLTGGVTTSQRLEITPAMVGEIVISDYWISYVSPRVLPPSRNEDASRASRTRATSIGERAMMHFVVALELSTPLVSKPPMGPYMINLKIPKCLSNRAKIRVFQSSGEPRPPSQSRSLMSLSSASTVDEPWELRTHPLVTARPRPRSSSSASAESWADDEEDDEGASSGASGRVAGTPDILHGTFPSSDVFVLRWAPALRTGDRVRGRHGEIKKKVSVEQAQSTLRCVLGKGKGRDEEGMMRLTLDFEARCTGLYHPGVETMVGLDFVLDSFGGIVQWLDVDDVPMHGGANGKQRASKGEPTWLVQGGNGYKGWSWQEMPTSSHLVLPSPSAEALPPQGRARSHSLARTLSDVSTISSAALSTASASLLRTPLPGFQAVADYSFEGPSLSEPDSLNNMADDDAGSDVFSQPMSRASSAPLFSNPPPTNPATIHVDLIPLLPESPDAPLPGFAFKLRASLLIGADCEYIPVPSVRLPNVHSHSCHVVLVAEDEDVVISAPERGERTTVVVDREGVSWDVEVARSVWDGGAARAGGMDSLNSDGLLIVREGGAGQLGEQDQDIGEETFINEQLGGEDSSVEEAPLRRTADDSPTSPTMDHMLAPSLGAALGHTVYSSTGGLTIPWVSSIITLIPPAKNVANSHWRQLVRAKVSWPYPSPSVMQYVDTAMGFGFLNPGGSRVKVLEVTIGGRHVPWEAYYSAKDEEKGPTGWVPPVSTIVTDGKAAAAVWACWVKVAPPSLEDVGVMEVRYVVDSDRGDANVVGLDAALPAFNLPVASVEVVIGGPAGFVLQARSSELCPAEKLKKTHHRFVGLSLPAQSDAKLKLTITPSAAFLIRLTWLMATIAWVLIALSLLVNSDPGRSAWARWSEWGRVVERSDSAISCPVVECPTNVAPEPVVSTFISTYTTTTTVTELPTAAPVPTPSSDPLAPEATVPAPAPPRAVPEQAPPFDLSLSLDDIADWFPDAQPPAAKESGIGFKLPQFSFLYSPKDVFEIAYQALRRWIPFL</sequence>
<protein>
    <submittedName>
        <fullName evidence="3">Uncharacterized protein</fullName>
    </submittedName>
</protein>
<dbReference type="AlphaFoldDB" id="A0A067MYF2"/>
<feature type="transmembrane region" description="Helical" evidence="2">
    <location>
        <begin position="957"/>
        <end position="979"/>
    </location>
</feature>
<feature type="region of interest" description="Disordered" evidence="1">
    <location>
        <begin position="230"/>
        <end position="305"/>
    </location>
</feature>
<feature type="region of interest" description="Disordered" evidence="1">
    <location>
        <begin position="696"/>
        <end position="723"/>
    </location>
</feature>
<feature type="region of interest" description="Disordered" evidence="1">
    <location>
        <begin position="1039"/>
        <end position="1066"/>
    </location>
</feature>